<evidence type="ECO:0000313" key="2">
    <source>
        <dbReference type="EMBL" id="AZQ47524.1"/>
    </source>
</evidence>
<dbReference type="SMART" id="SM00855">
    <property type="entry name" value="PGAM"/>
    <property type="match status" value="1"/>
</dbReference>
<dbReference type="InterPro" id="IPR006175">
    <property type="entry name" value="YjgF/YER057c/UK114"/>
</dbReference>
<protein>
    <recommendedName>
        <fullName evidence="4">RidA family protein</fullName>
    </recommendedName>
</protein>
<gene>
    <name evidence="2" type="ORF">EJW27_13840</name>
</gene>
<dbReference type="Proteomes" id="UP000272492">
    <property type="component" value="Chromosome"/>
</dbReference>
<dbReference type="CDD" id="cd00448">
    <property type="entry name" value="YjgF_YER057c_UK114_family"/>
    <property type="match status" value="1"/>
</dbReference>
<evidence type="ECO:0008006" key="4">
    <source>
        <dbReference type="Google" id="ProtNLM"/>
    </source>
</evidence>
<sequence length="213" mass="23940">MTVVCLIRHGETEWNAIGKLQGRENIDLNKNGKQQAEKCGLYLCENRWDVIISSPLSRAKQTAEIINQYMLKPVEIIEMENFIERNYGMASGLTTEDRVKMFPNRNNAKRTIYISGQVAINADGQIVGVGDLATQTRQVFENIKSALETSGLQFNDVVKLTFFLTDISQMAIVRDIRDQYIDTKNPSASSAVEVRKLINDNLLIEIEAIAVAN</sequence>
<dbReference type="InterPro" id="IPR035959">
    <property type="entry name" value="RutC-like_sf"/>
</dbReference>
<keyword evidence="3" id="KW-1185">Reference proteome</keyword>
<evidence type="ECO:0000256" key="1">
    <source>
        <dbReference type="ARBA" id="ARBA00010552"/>
    </source>
</evidence>
<dbReference type="PANTHER" id="PTHR11803">
    <property type="entry name" value="2-IMINOBUTANOATE/2-IMINOPROPANOATE DEAMINASE RIDA"/>
    <property type="match status" value="1"/>
</dbReference>
<dbReference type="SUPFAM" id="SSF55298">
    <property type="entry name" value="YjgF-like"/>
    <property type="match status" value="1"/>
</dbReference>
<dbReference type="EMBL" id="CP034548">
    <property type="protein sequence ID" value="AZQ47524.1"/>
    <property type="molecule type" value="Genomic_DNA"/>
</dbReference>
<reference evidence="2 3" key="1">
    <citation type="submission" date="2018-12" db="EMBL/GenBank/DDBJ databases">
        <authorList>
            <person name="Wang H."/>
            <person name="Peng S."/>
            <person name="Yu X."/>
            <person name="Li X."/>
        </authorList>
    </citation>
    <scope>NUCLEOTIDE SEQUENCE [LARGE SCALE GENOMIC DNA]</scope>
    <source>
        <strain evidence="2 3">PFYN01</strain>
    </source>
</reference>
<dbReference type="SUPFAM" id="SSF53254">
    <property type="entry name" value="Phosphoglycerate mutase-like"/>
    <property type="match status" value="1"/>
</dbReference>
<proteinExistence type="inferred from homology"/>
<dbReference type="Gene3D" id="3.40.50.1240">
    <property type="entry name" value="Phosphoglycerate mutase-like"/>
    <property type="match status" value="1"/>
</dbReference>
<dbReference type="PROSITE" id="PS00175">
    <property type="entry name" value="PG_MUTASE"/>
    <property type="match status" value="1"/>
</dbReference>
<dbReference type="InterPro" id="IPR013078">
    <property type="entry name" value="His_Pase_superF_clade-1"/>
</dbReference>
<organism evidence="2 3">
    <name type="scientific">Bacillus albus</name>
    <dbReference type="NCBI Taxonomy" id="2026189"/>
    <lineage>
        <taxon>Bacteria</taxon>
        <taxon>Bacillati</taxon>
        <taxon>Bacillota</taxon>
        <taxon>Bacilli</taxon>
        <taxon>Bacillales</taxon>
        <taxon>Bacillaceae</taxon>
        <taxon>Bacillus</taxon>
        <taxon>Bacillus cereus group</taxon>
    </lineage>
</organism>
<dbReference type="InterPro" id="IPR001345">
    <property type="entry name" value="PG/BPGM_mutase_AS"/>
</dbReference>
<dbReference type="InterPro" id="IPR029033">
    <property type="entry name" value="His_PPase_superfam"/>
</dbReference>
<dbReference type="PANTHER" id="PTHR11803:SF58">
    <property type="entry name" value="PROTEIN HMF1-RELATED"/>
    <property type="match status" value="1"/>
</dbReference>
<comment type="similarity">
    <text evidence="1">Belongs to the RutC family.</text>
</comment>
<name>A0ABM7E3P0_9BACI</name>
<dbReference type="Pfam" id="PF01042">
    <property type="entry name" value="Ribonuc_L-PSP"/>
    <property type="match status" value="1"/>
</dbReference>
<evidence type="ECO:0000313" key="3">
    <source>
        <dbReference type="Proteomes" id="UP000272492"/>
    </source>
</evidence>
<accession>A0ABM7E3P0</accession>
<dbReference type="Gene3D" id="3.30.1330.40">
    <property type="entry name" value="RutC-like"/>
    <property type="match status" value="1"/>
</dbReference>
<dbReference type="CDD" id="cd07067">
    <property type="entry name" value="HP_PGM_like"/>
    <property type="match status" value="1"/>
</dbReference>